<evidence type="ECO:0000256" key="1">
    <source>
        <dbReference type="SAM" id="SignalP"/>
    </source>
</evidence>
<dbReference type="InterPro" id="IPR012338">
    <property type="entry name" value="Beta-lactam/transpept-like"/>
</dbReference>
<dbReference type="PROSITE" id="PS51318">
    <property type="entry name" value="TAT"/>
    <property type="match status" value="1"/>
</dbReference>
<dbReference type="EC" id="3.1.1.-" evidence="3"/>
<dbReference type="OrthoDB" id="9814204at2"/>
<dbReference type="InterPro" id="IPR001466">
    <property type="entry name" value="Beta-lactam-related"/>
</dbReference>
<feature type="domain" description="Beta-lactamase-related" evidence="2">
    <location>
        <begin position="73"/>
        <end position="325"/>
    </location>
</feature>
<gene>
    <name evidence="3" type="primary">estB_1</name>
    <name evidence="3" type="ORF">GJW-30_1_00398</name>
</gene>
<dbReference type="InterPro" id="IPR006311">
    <property type="entry name" value="TAT_signal"/>
</dbReference>
<reference evidence="3 4" key="1">
    <citation type="submission" date="2015-08" db="EMBL/GenBank/DDBJ databases">
        <title>Investigation of the bacterial diversity of lava forest soil.</title>
        <authorList>
            <person name="Lee J.S."/>
        </authorList>
    </citation>
    <scope>NUCLEOTIDE SEQUENCE [LARGE SCALE GENOMIC DNA]</scope>
    <source>
        <strain evidence="3 4">GJW-30</strain>
    </source>
</reference>
<sequence>MTEILLQRRSLLGLFLGGVAAAAMPQSLIAAHAAASAADGLVRAWPEDFGVSPSAILAFLDDVAAQGYELHGFMLARRGHVLAEGWWAPYRADRNHMTHSLTKSVTATAVGMAIAEDRFKLDDRVVSFFPDKLPEKVSDNLAAMTVRDLLAMKTGHASMTSGSVWRPIKTSWVAEFFKIPVEFPPGTKWVYTSAATYMLSAIITKTTGQPLEEYLRPRFFEPLGIAGYAWDMGPDNINPGANGLSWKTVDSLKLGILHQQYGQWNGKQLLPREWVEQVQHPHTPGKYGWQWWRAPDDVPAYLADGLFEQYSVVFPKHDAVIAVNAAIPSRSRFEYMLFKHFPAAFGDEVGKDEKNLSKLVKRLKNLEVASFEPSEPSPIVPHVSGKTYKALENTDDIKSVRFEFSGGTCVYSLEDANGTHTVEVGLVEPIEGNTSMPGRALHHEYAPASMRVVASGFWQDDRTFVMSWAFVESAFRDTVVCQFNGANVRIDRSVNVNSAATSLPALKARL</sequence>
<keyword evidence="3" id="KW-0378">Hydrolase</keyword>
<organism evidence="3 4">
    <name type="scientific">Variibacter gotjawalensis</name>
    <dbReference type="NCBI Taxonomy" id="1333996"/>
    <lineage>
        <taxon>Bacteria</taxon>
        <taxon>Pseudomonadati</taxon>
        <taxon>Pseudomonadota</taxon>
        <taxon>Alphaproteobacteria</taxon>
        <taxon>Hyphomicrobiales</taxon>
        <taxon>Nitrobacteraceae</taxon>
        <taxon>Variibacter</taxon>
    </lineage>
</organism>
<evidence type="ECO:0000259" key="2">
    <source>
        <dbReference type="Pfam" id="PF00144"/>
    </source>
</evidence>
<accession>A0A0S3PPU7</accession>
<dbReference type="PANTHER" id="PTHR43283:SF7">
    <property type="entry name" value="BETA-LACTAMASE-RELATED DOMAIN-CONTAINING PROTEIN"/>
    <property type="match status" value="1"/>
</dbReference>
<dbReference type="InterPro" id="IPR050789">
    <property type="entry name" value="Diverse_Enzym_Activities"/>
</dbReference>
<dbReference type="AlphaFoldDB" id="A0A0S3PPU7"/>
<feature type="chain" id="PRO_5006615556" evidence="1">
    <location>
        <begin position="23"/>
        <end position="510"/>
    </location>
</feature>
<feature type="signal peptide" evidence="1">
    <location>
        <begin position="1"/>
        <end position="22"/>
    </location>
</feature>
<dbReference type="Gene3D" id="3.40.710.10">
    <property type="entry name" value="DD-peptidase/beta-lactamase superfamily"/>
    <property type="match status" value="1"/>
</dbReference>
<keyword evidence="4" id="KW-1185">Reference proteome</keyword>
<proteinExistence type="predicted"/>
<dbReference type="Pfam" id="PF00144">
    <property type="entry name" value="Beta-lactamase"/>
    <property type="match status" value="1"/>
</dbReference>
<protein>
    <submittedName>
        <fullName evidence="3">Esterase EstB</fullName>
        <ecNumber evidence="3">3.1.1.-</ecNumber>
    </submittedName>
</protein>
<dbReference type="KEGG" id="vgo:GJW-30_1_00398"/>
<dbReference type="SUPFAM" id="SSF56601">
    <property type="entry name" value="beta-lactamase/transpeptidase-like"/>
    <property type="match status" value="1"/>
</dbReference>
<dbReference type="EMBL" id="AP014946">
    <property type="protein sequence ID" value="BAT57888.1"/>
    <property type="molecule type" value="Genomic_DNA"/>
</dbReference>
<dbReference type="Proteomes" id="UP000236884">
    <property type="component" value="Chromosome"/>
</dbReference>
<dbReference type="RefSeq" id="WP_130364711.1">
    <property type="nucleotide sequence ID" value="NZ_AP014946.1"/>
</dbReference>
<dbReference type="PANTHER" id="PTHR43283">
    <property type="entry name" value="BETA-LACTAMASE-RELATED"/>
    <property type="match status" value="1"/>
</dbReference>
<evidence type="ECO:0000313" key="3">
    <source>
        <dbReference type="EMBL" id="BAT57888.1"/>
    </source>
</evidence>
<dbReference type="GO" id="GO:0016787">
    <property type="term" value="F:hydrolase activity"/>
    <property type="evidence" value="ECO:0007669"/>
    <property type="project" value="UniProtKB-KW"/>
</dbReference>
<keyword evidence="1" id="KW-0732">Signal</keyword>
<name>A0A0S3PPU7_9BRAD</name>
<evidence type="ECO:0000313" key="4">
    <source>
        <dbReference type="Proteomes" id="UP000236884"/>
    </source>
</evidence>